<dbReference type="InterPro" id="IPR042196">
    <property type="entry name" value="FHIPEP_4"/>
</dbReference>
<keyword evidence="3" id="KW-1003">Cell membrane</keyword>
<keyword evidence="8" id="KW-0966">Cell projection</keyword>
<evidence type="ECO:0000256" key="3">
    <source>
        <dbReference type="ARBA" id="ARBA00022475"/>
    </source>
</evidence>
<dbReference type="Gene3D" id="1.10.8.540">
    <property type="entry name" value="FHIPEP family, domain 3"/>
    <property type="match status" value="1"/>
</dbReference>
<proteinExistence type="inferred from homology"/>
<dbReference type="InterPro" id="IPR001712">
    <property type="entry name" value="T3SS_FHIPEP"/>
</dbReference>
<comment type="caution">
    <text evidence="8">The sequence shown here is derived from an EMBL/GenBank/DDBJ whole genome shotgun (WGS) entry which is preliminary data.</text>
</comment>
<sequence>MLERMFGTKSEVALVLGVIGILVVLFAPIPSEVLDFLLLFNLSTALLILLLTFYMDRPVEFSTFPAILLIATLLRLALNIAATRLILSDGDAGEVIGAVGEYVVGGNYIVGLVVFFILIVVQFIVVTSGAQRVAEVAARFTLDSMPGKQMSIDADLNMGLINETEAQKRRKEIEREANFYGSMDGASKFVKGDAVAGIIIILIDIIGGLTVGIAQIGMSWGDALHTYTLMTVGDGIVTQIPALIISTATGIIITRASSDSFLGNEISKQISRYPKSLVLVCIALACFSILPGIPLWPIGILLAIFIPTLFIILNKNQSEITDDELAAENAEESRNENAGYHDIIVEPLEIQSGSELGEFLSKDSIFIEKIKSFRGQYTQEMGVIVPTLKVSISQSLEPNAYEIRLFGSRVAKSECYENKLLGISTSSSIDVSGIKTKDPSYGLPAVWIDNSQRSQAKESGLTVVDPITVIFTHFSEVIRKHADELITRKETETLLSKVKMSQPGLYDELIPDNLSLSDIQKILKLLIKEKVPINNIELIAESLVDKSRSIKDVHILVELVRQQLGRVICEPLLDKDGTLQVLTLEPRLERNLSESINNTDGVSSLAADPRLIETFTMSIAKSAEQMINSGNKPVLLCSGKLRVHMRQLIERFMPHMSVISLNEVPTNIQVNSFSIVRVNQDEKSKREPVEA</sequence>
<evidence type="ECO:0000313" key="9">
    <source>
        <dbReference type="Proteomes" id="UP001569428"/>
    </source>
</evidence>
<evidence type="ECO:0000256" key="6">
    <source>
        <dbReference type="ARBA" id="ARBA00023136"/>
    </source>
</evidence>
<dbReference type="Pfam" id="PF00771">
    <property type="entry name" value="FHIPEP"/>
    <property type="match status" value="1"/>
</dbReference>
<evidence type="ECO:0000256" key="7">
    <source>
        <dbReference type="SAM" id="Phobius"/>
    </source>
</evidence>
<keyword evidence="5 7" id="KW-1133">Transmembrane helix</keyword>
<dbReference type="Gene3D" id="3.40.30.60">
    <property type="entry name" value="FHIPEP family, domain 1"/>
    <property type="match status" value="1"/>
</dbReference>
<feature type="transmembrane region" description="Helical" evidence="7">
    <location>
        <begin position="194"/>
        <end position="216"/>
    </location>
</feature>
<feature type="transmembrane region" description="Helical" evidence="7">
    <location>
        <begin position="36"/>
        <end position="54"/>
    </location>
</feature>
<gene>
    <name evidence="8" type="ORF">ACCI49_07465</name>
</gene>
<keyword evidence="6 7" id="KW-0472">Membrane</keyword>
<dbReference type="PIRSF" id="PIRSF005419">
    <property type="entry name" value="FlhA"/>
    <property type="match status" value="1"/>
</dbReference>
<dbReference type="RefSeq" id="WP_371838330.1">
    <property type="nucleotide sequence ID" value="NZ_JBGMEK010000011.1"/>
</dbReference>
<organism evidence="8 9">
    <name type="scientific">Microbulbifer epialgicus</name>
    <dbReference type="NCBI Taxonomy" id="393907"/>
    <lineage>
        <taxon>Bacteria</taxon>
        <taxon>Pseudomonadati</taxon>
        <taxon>Pseudomonadota</taxon>
        <taxon>Gammaproteobacteria</taxon>
        <taxon>Cellvibrionales</taxon>
        <taxon>Microbulbiferaceae</taxon>
        <taxon>Microbulbifer</taxon>
    </lineage>
</organism>
<evidence type="ECO:0000256" key="1">
    <source>
        <dbReference type="ARBA" id="ARBA00004651"/>
    </source>
</evidence>
<feature type="transmembrane region" description="Helical" evidence="7">
    <location>
        <begin position="273"/>
        <end position="290"/>
    </location>
</feature>
<comment type="similarity">
    <text evidence="2">Belongs to the FHIPEP (flagella/HR/invasion proteins export pore) family.</text>
</comment>
<evidence type="ECO:0000256" key="5">
    <source>
        <dbReference type="ARBA" id="ARBA00022989"/>
    </source>
</evidence>
<accession>A0ABV4NXK1</accession>
<dbReference type="PANTHER" id="PTHR30161">
    <property type="entry name" value="FLAGELLAR EXPORT PROTEIN, MEMBRANE FLHA SUBUNIT-RELATED"/>
    <property type="match status" value="1"/>
</dbReference>
<feature type="transmembrane region" description="Helical" evidence="7">
    <location>
        <begin position="236"/>
        <end position="253"/>
    </location>
</feature>
<keyword evidence="8" id="KW-0282">Flagellum</keyword>
<name>A0ABV4NXK1_9GAMM</name>
<dbReference type="PROSITE" id="PS00994">
    <property type="entry name" value="FHIPEP"/>
    <property type="match status" value="1"/>
</dbReference>
<dbReference type="PRINTS" id="PR00949">
    <property type="entry name" value="TYPE3IMAPROT"/>
</dbReference>
<dbReference type="InterPro" id="IPR042193">
    <property type="entry name" value="FHIPEP_3"/>
</dbReference>
<dbReference type="Gene3D" id="3.40.50.12790">
    <property type="entry name" value="FHIPEP family, domain 4"/>
    <property type="match status" value="1"/>
</dbReference>
<dbReference type="InterPro" id="IPR042194">
    <property type="entry name" value="FHIPEP_1"/>
</dbReference>
<feature type="transmembrane region" description="Helical" evidence="7">
    <location>
        <begin position="66"/>
        <end position="87"/>
    </location>
</feature>
<feature type="transmembrane region" description="Helical" evidence="7">
    <location>
        <begin position="107"/>
        <end position="126"/>
    </location>
</feature>
<comment type="subcellular location">
    <subcellularLocation>
        <location evidence="1">Cell membrane</location>
        <topology evidence="1">Multi-pass membrane protein</topology>
    </subcellularLocation>
</comment>
<dbReference type="Proteomes" id="UP001569428">
    <property type="component" value="Unassembled WGS sequence"/>
</dbReference>
<dbReference type="EMBL" id="JBGMEK010000011">
    <property type="protein sequence ID" value="MFA0810757.1"/>
    <property type="molecule type" value="Genomic_DNA"/>
</dbReference>
<keyword evidence="8" id="KW-0969">Cilium</keyword>
<evidence type="ECO:0000256" key="4">
    <source>
        <dbReference type="ARBA" id="ARBA00022692"/>
    </source>
</evidence>
<evidence type="ECO:0000256" key="2">
    <source>
        <dbReference type="ARBA" id="ARBA00008835"/>
    </source>
</evidence>
<evidence type="ECO:0000313" key="8">
    <source>
        <dbReference type="EMBL" id="MFA0810757.1"/>
    </source>
</evidence>
<dbReference type="PANTHER" id="PTHR30161:SF1">
    <property type="entry name" value="FLAGELLAR BIOSYNTHESIS PROTEIN FLHA-RELATED"/>
    <property type="match status" value="1"/>
</dbReference>
<reference evidence="8 9" key="1">
    <citation type="submission" date="2024-08" db="EMBL/GenBank/DDBJ databases">
        <authorList>
            <person name="Ishaq N."/>
        </authorList>
    </citation>
    <scope>NUCLEOTIDE SEQUENCE [LARGE SCALE GENOMIC DNA]</scope>
    <source>
        <strain evidence="8 9">DSM 18651</strain>
    </source>
</reference>
<dbReference type="InterPro" id="IPR025505">
    <property type="entry name" value="FHIPEP_CS"/>
</dbReference>
<keyword evidence="9" id="KW-1185">Reference proteome</keyword>
<protein>
    <submittedName>
        <fullName evidence="8">Flagellar biosynthesis protein FlhA</fullName>
    </submittedName>
</protein>
<feature type="transmembrane region" description="Helical" evidence="7">
    <location>
        <begin position="12"/>
        <end position="30"/>
    </location>
</feature>
<keyword evidence="4 7" id="KW-0812">Transmembrane</keyword>